<gene>
    <name evidence="2" type="ORF">B5F75_00240</name>
</gene>
<accession>A0A1Y4DDY0</accession>
<dbReference type="SUPFAM" id="SSF53474">
    <property type="entry name" value="alpha/beta-Hydrolases"/>
    <property type="match status" value="1"/>
</dbReference>
<evidence type="ECO:0000259" key="1">
    <source>
        <dbReference type="Pfam" id="PF12146"/>
    </source>
</evidence>
<dbReference type="PANTHER" id="PTHR12277:SF81">
    <property type="entry name" value="PROTEIN ABHD13"/>
    <property type="match status" value="1"/>
</dbReference>
<dbReference type="InterPro" id="IPR029058">
    <property type="entry name" value="AB_hydrolase_fold"/>
</dbReference>
<dbReference type="AlphaFoldDB" id="A0A1Y4DDY0"/>
<dbReference type="Gene3D" id="3.40.50.1820">
    <property type="entry name" value="alpha/beta hydrolase"/>
    <property type="match status" value="1"/>
</dbReference>
<dbReference type="InterPro" id="IPR022742">
    <property type="entry name" value="Hydrolase_4"/>
</dbReference>
<name>A0A1Y4DDY0_9BACT</name>
<dbReference type="PANTHER" id="PTHR12277">
    <property type="entry name" value="ALPHA/BETA HYDROLASE DOMAIN-CONTAINING PROTEIN"/>
    <property type="match status" value="1"/>
</dbReference>
<organism evidence="2 3">
    <name type="scientific">Candidatus Avelusimicrobium gallicola</name>
    <dbReference type="NCBI Taxonomy" id="2562704"/>
    <lineage>
        <taxon>Bacteria</taxon>
        <taxon>Pseudomonadati</taxon>
        <taxon>Elusimicrobiota</taxon>
        <taxon>Elusimicrobia</taxon>
        <taxon>Elusimicrobiales</taxon>
        <taxon>Elusimicrobiaceae</taxon>
        <taxon>Candidatus Avelusimicrobium</taxon>
    </lineage>
</organism>
<feature type="domain" description="Serine aminopeptidase S33" evidence="1">
    <location>
        <begin position="67"/>
        <end position="179"/>
    </location>
</feature>
<comment type="caution">
    <text evidence="2">The sequence shown here is derived from an EMBL/GenBank/DDBJ whole genome shotgun (WGS) entry which is preliminary data.</text>
</comment>
<protein>
    <recommendedName>
        <fullName evidence="1">Serine aminopeptidase S33 domain-containing protein</fullName>
    </recommendedName>
</protein>
<dbReference type="RefSeq" id="WP_087286195.1">
    <property type="nucleotide sequence ID" value="NZ_NFJD01000001.1"/>
</dbReference>
<reference evidence="3" key="1">
    <citation type="submission" date="2017-04" db="EMBL/GenBank/DDBJ databases">
        <title>Function of individual gut microbiota members based on whole genome sequencing of pure cultures obtained from chicken caecum.</title>
        <authorList>
            <person name="Medvecky M."/>
            <person name="Cejkova D."/>
            <person name="Polansky O."/>
            <person name="Karasova D."/>
            <person name="Kubasova T."/>
            <person name="Cizek A."/>
            <person name="Rychlik I."/>
        </authorList>
    </citation>
    <scope>NUCLEOTIDE SEQUENCE [LARGE SCALE GENOMIC DNA]</scope>
    <source>
        <strain evidence="3">An273</strain>
    </source>
</reference>
<evidence type="ECO:0000313" key="2">
    <source>
        <dbReference type="EMBL" id="OUO57246.1"/>
    </source>
</evidence>
<dbReference type="EMBL" id="NFJD01000001">
    <property type="protein sequence ID" value="OUO57246.1"/>
    <property type="molecule type" value="Genomic_DNA"/>
</dbReference>
<dbReference type="Pfam" id="PF12146">
    <property type="entry name" value="Hydrolase_4"/>
    <property type="match status" value="1"/>
</dbReference>
<dbReference type="OrthoDB" id="9798884at2"/>
<proteinExistence type="predicted"/>
<evidence type="ECO:0000313" key="3">
    <source>
        <dbReference type="Proteomes" id="UP000196368"/>
    </source>
</evidence>
<sequence length="284" mass="32467">MRKLLPFFLLLLLIAAWAVFFDRATDHFIFEPSRQIYSLQTPFEEVSFPAKDETPLYALYHKADPGKPTLLFFHGNKYNIYSFQDFALPYTQKGYGLFIFDYRGYGKSAGRATETHMYEDAESALFYLTLKQNVHPKDIVLWGVALGASPALYVAAHYNKLPFLGVILQSPFTNITEMGFYMLAQKYDETPAATILPLFLKPILWNKDFNNTQMIENVRAPLLIGASQMDRTIPWTMSRALAVKAPAGTRKFFPSLGAHHNPEWMEEEALAFLNQLETKTPDAR</sequence>
<keyword evidence="3" id="KW-1185">Reference proteome</keyword>
<dbReference type="Proteomes" id="UP000196368">
    <property type="component" value="Unassembled WGS sequence"/>
</dbReference>